<keyword evidence="2" id="KW-0812">Transmembrane</keyword>
<evidence type="ECO:0008006" key="4">
    <source>
        <dbReference type="Google" id="ProtNLM"/>
    </source>
</evidence>
<dbReference type="Proteomes" id="UP000886005">
    <property type="component" value="Unassembled WGS sequence"/>
</dbReference>
<dbReference type="Gene3D" id="3.30.420.40">
    <property type="match status" value="2"/>
</dbReference>
<dbReference type="PANTHER" id="PTHR32432">
    <property type="entry name" value="CELL DIVISION PROTEIN FTSA-RELATED"/>
    <property type="match status" value="1"/>
</dbReference>
<comment type="caution">
    <text evidence="3">The sequence shown here is derived from an EMBL/GenBank/DDBJ whole genome shotgun (WGS) entry which is preliminary data.</text>
</comment>
<evidence type="ECO:0000256" key="1">
    <source>
        <dbReference type="SAM" id="MobiDB-lite"/>
    </source>
</evidence>
<dbReference type="Gene3D" id="3.30.1490.300">
    <property type="match status" value="1"/>
</dbReference>
<gene>
    <name evidence="3" type="ORF">ENJ10_08825</name>
</gene>
<feature type="transmembrane region" description="Helical" evidence="2">
    <location>
        <begin position="433"/>
        <end position="451"/>
    </location>
</feature>
<keyword evidence="2" id="KW-1133">Transmembrane helix</keyword>
<dbReference type="AlphaFoldDB" id="A0A7V1LMK5"/>
<feature type="compositionally biased region" description="Basic residues" evidence="1">
    <location>
        <begin position="540"/>
        <end position="551"/>
    </location>
</feature>
<dbReference type="PANTHER" id="PTHR32432:SF3">
    <property type="entry name" value="ETHANOLAMINE UTILIZATION PROTEIN EUTJ"/>
    <property type="match status" value="1"/>
</dbReference>
<reference evidence="3" key="1">
    <citation type="journal article" date="2020" name="mSystems">
        <title>Genome- and Community-Level Interaction Insights into Carbon Utilization and Element Cycling Functions of Hydrothermarchaeota in Hydrothermal Sediment.</title>
        <authorList>
            <person name="Zhou Z."/>
            <person name="Liu Y."/>
            <person name="Xu W."/>
            <person name="Pan J."/>
            <person name="Luo Z.H."/>
            <person name="Li M."/>
        </authorList>
    </citation>
    <scope>NUCLEOTIDE SEQUENCE [LARGE SCALE GENOMIC DNA]</scope>
    <source>
        <strain evidence="3">HyVt-456</strain>
    </source>
</reference>
<proteinExistence type="predicted"/>
<feature type="region of interest" description="Disordered" evidence="1">
    <location>
        <begin position="1"/>
        <end position="40"/>
    </location>
</feature>
<name>A0A7V1LMK5_CALAY</name>
<feature type="region of interest" description="Disordered" evidence="1">
    <location>
        <begin position="535"/>
        <end position="554"/>
    </location>
</feature>
<feature type="compositionally biased region" description="Basic and acidic residues" evidence="1">
    <location>
        <begin position="1"/>
        <end position="27"/>
    </location>
</feature>
<organism evidence="3">
    <name type="scientific">Caldithrix abyssi</name>
    <dbReference type="NCBI Taxonomy" id="187145"/>
    <lineage>
        <taxon>Bacteria</taxon>
        <taxon>Pseudomonadati</taxon>
        <taxon>Calditrichota</taxon>
        <taxon>Calditrichia</taxon>
        <taxon>Calditrichales</taxon>
        <taxon>Calditrichaceae</taxon>
        <taxon>Caldithrix</taxon>
    </lineage>
</organism>
<sequence>MEIAEREEKVRKAQHASADHSSPEVKKPNPFYKGNGKKTDHSVIPSLEKVEAVEAEFSGSLTFLQNINSHKFLAIDIDSDKIRYISGKMSGKIISVDKSDARVFPERDHNSDKALQVTLADVKANAFRAGMKIHVSFYSPDITLKIFELPKMRKEKETRSALFFKLQTDLPGFNDDNLWRYKPLSTFEKEGNEFQRFLVLVIPRSIVEKYMNILLRTGLKPDTLVPRPIALVNTYGRMVCDPGHDVIMDISYELSHIISLNYSDIEFNRTLSSGAANLEAAVHDKKSVLMTPDTFKVGQDPGIGKEGALKPEAIRKALKIKLRALNAQQNPVLQLFKNEIQNSLEYLRSHTPGTKNLRLFITGYGIQKENLIGYLKNQLNVPVFILTPRLGSLDPSRYGEFSAALGAISDTKNPFNVVPDEYKINALFKQLNILLFFLGSLAMATVVYLTLDTRATMEQTEAALENLQMRYRQLNPVEVEYQAIKRNIKKIDGERNKLLGAIESSSPLTDVMKMLSNETPEQIILTELRVYPNSNQSLERKKRNRKNKKGTPAKAEHQFNVRFSGFVNGDYLMSDVILINYLDRLKKVGFFKNIDVSEKSKRNASRRMSFEVKASF</sequence>
<accession>A0A7V1LMK5</accession>
<evidence type="ECO:0000256" key="2">
    <source>
        <dbReference type="SAM" id="Phobius"/>
    </source>
</evidence>
<evidence type="ECO:0000313" key="3">
    <source>
        <dbReference type="EMBL" id="HED10779.1"/>
    </source>
</evidence>
<dbReference type="EMBL" id="DRLD01000243">
    <property type="protein sequence ID" value="HED10779.1"/>
    <property type="molecule type" value="Genomic_DNA"/>
</dbReference>
<keyword evidence="2" id="KW-0472">Membrane</keyword>
<dbReference type="InterPro" id="IPR050696">
    <property type="entry name" value="FtsA/MreB"/>
</dbReference>
<protein>
    <recommendedName>
        <fullName evidence="4">Type IV pilus assembly protein PilM</fullName>
    </recommendedName>
</protein>